<dbReference type="InterPro" id="IPR011990">
    <property type="entry name" value="TPR-like_helical_dom_sf"/>
</dbReference>
<gene>
    <name evidence="5" type="ORF">CWE23_13280</name>
</gene>
<dbReference type="SUPFAM" id="SSF46894">
    <property type="entry name" value="C-terminal effector domain of the bipartite response regulators"/>
    <property type="match status" value="1"/>
</dbReference>
<feature type="region of interest" description="Disordered" evidence="3">
    <location>
        <begin position="112"/>
        <end position="140"/>
    </location>
</feature>
<dbReference type="InterPro" id="IPR001867">
    <property type="entry name" value="OmpR/PhoB-type_DNA-bd"/>
</dbReference>
<accession>A0AA94EDS2</accession>
<keyword evidence="1 2" id="KW-0238">DNA-binding</keyword>
<feature type="domain" description="OmpR/PhoB-type" evidence="4">
    <location>
        <begin position="12"/>
        <end position="110"/>
    </location>
</feature>
<dbReference type="InterPro" id="IPR036388">
    <property type="entry name" value="WH-like_DNA-bd_sf"/>
</dbReference>
<evidence type="ECO:0000256" key="1">
    <source>
        <dbReference type="ARBA" id="ARBA00023125"/>
    </source>
</evidence>
<keyword evidence="6" id="KW-1185">Reference proteome</keyword>
<name>A0AA94EDS2_9GAMM</name>
<evidence type="ECO:0000256" key="3">
    <source>
        <dbReference type="SAM" id="MobiDB-lite"/>
    </source>
</evidence>
<sequence>MSHKIIRIIDMDIVYHFAGKTFIPARNLLIEGNTEQVLEQRVSDLLLAFCQQPNQELSKNELITLVWPDRVVNEDSLSVAISKLRKALGDNRHNPVYIKTLSGRGYLWLATVDSEENSPQPTTSAPPTTPERDSPPTPRRVRKPLWAGLSLVLAVGLIGALLLHQPSSTDTTEAVVSAEVIAQHDQLTKQLRQVDPDNQRDVIKKARLITEDYPEFLPAYLTIAQAKLNLSMLNSYRDIAIYQPEIESIVDFVLARDPENGRAWLYRGWLAQIADWEYETAGSAYMNALKYSPDDPLVYLGYSEYLMALGDFERAHAFFDQLRRENPDYYKYLNMSFVYMLQGDYDKARAEVHRIANSEAESRLAQRVLNRIAILSGNDDEAFATLQRLMRKVDLPKTFIEQMETLFLRDGLAAVYQKLLDERIDKNLGHHLPPLAWARYAVIAGDFEQAIRWLNEAVNTKQPAAVFIPLDPLYQPLASLPKFQQVTQRIEQQISR</sequence>
<dbReference type="PANTHER" id="PTHR47691:SF3">
    <property type="entry name" value="HTH-TYPE TRANSCRIPTIONAL REGULATOR RV0890C-RELATED"/>
    <property type="match status" value="1"/>
</dbReference>
<dbReference type="GO" id="GO:0006355">
    <property type="term" value="P:regulation of DNA-templated transcription"/>
    <property type="evidence" value="ECO:0007669"/>
    <property type="project" value="InterPro"/>
</dbReference>
<dbReference type="Pfam" id="PF14559">
    <property type="entry name" value="TPR_19"/>
    <property type="match status" value="1"/>
</dbReference>
<dbReference type="Pfam" id="PF00486">
    <property type="entry name" value="Trans_reg_C"/>
    <property type="match status" value="1"/>
</dbReference>
<evidence type="ECO:0000313" key="6">
    <source>
        <dbReference type="Proteomes" id="UP000286680"/>
    </source>
</evidence>
<dbReference type="Gene3D" id="1.25.40.10">
    <property type="entry name" value="Tetratricopeptide repeat domain"/>
    <property type="match status" value="1"/>
</dbReference>
<evidence type="ECO:0000259" key="4">
    <source>
        <dbReference type="PROSITE" id="PS51755"/>
    </source>
</evidence>
<protein>
    <recommendedName>
        <fullName evidence="4">OmpR/PhoB-type domain-containing protein</fullName>
    </recommendedName>
</protein>
<comment type="caution">
    <text evidence="5">The sequence shown here is derived from an EMBL/GenBank/DDBJ whole genome shotgun (WGS) entry which is preliminary data.</text>
</comment>
<feature type="DNA-binding region" description="OmpR/PhoB-type" evidence="2">
    <location>
        <begin position="12"/>
        <end position="110"/>
    </location>
</feature>
<reference evidence="6" key="1">
    <citation type="journal article" date="2018" name="Front. Microbiol.">
        <title>Genome-Based Analysis Reveals the Taxonomy and Diversity of the Family Idiomarinaceae.</title>
        <authorList>
            <person name="Liu Y."/>
            <person name="Lai Q."/>
            <person name="Shao Z."/>
        </authorList>
    </citation>
    <scope>NUCLEOTIDE SEQUENCE [LARGE SCALE GENOMIC DNA]</scope>
    <source>
        <strain evidence="6">SN-14</strain>
    </source>
</reference>
<dbReference type="GO" id="GO:0003677">
    <property type="term" value="F:DNA binding"/>
    <property type="evidence" value="ECO:0007669"/>
    <property type="project" value="UniProtKB-UniRule"/>
</dbReference>
<dbReference type="GO" id="GO:0000160">
    <property type="term" value="P:phosphorelay signal transduction system"/>
    <property type="evidence" value="ECO:0007669"/>
    <property type="project" value="InterPro"/>
</dbReference>
<dbReference type="PROSITE" id="PS51755">
    <property type="entry name" value="OMPR_PHOB"/>
    <property type="match status" value="1"/>
</dbReference>
<dbReference type="PANTHER" id="PTHR47691">
    <property type="entry name" value="REGULATOR-RELATED"/>
    <property type="match status" value="1"/>
</dbReference>
<organism evidence="5 6">
    <name type="scientific">Idiomarina aquatica</name>
    <dbReference type="NCBI Taxonomy" id="1327752"/>
    <lineage>
        <taxon>Bacteria</taxon>
        <taxon>Pseudomonadati</taxon>
        <taxon>Pseudomonadota</taxon>
        <taxon>Gammaproteobacteria</taxon>
        <taxon>Alteromonadales</taxon>
        <taxon>Idiomarinaceae</taxon>
        <taxon>Idiomarina</taxon>
    </lineage>
</organism>
<dbReference type="SUPFAM" id="SSF48452">
    <property type="entry name" value="TPR-like"/>
    <property type="match status" value="1"/>
</dbReference>
<dbReference type="EMBL" id="PIPS01000006">
    <property type="protein sequence ID" value="RUO39658.1"/>
    <property type="molecule type" value="Genomic_DNA"/>
</dbReference>
<evidence type="ECO:0000256" key="2">
    <source>
        <dbReference type="PROSITE-ProRule" id="PRU01091"/>
    </source>
</evidence>
<evidence type="ECO:0000313" key="5">
    <source>
        <dbReference type="EMBL" id="RUO39658.1"/>
    </source>
</evidence>
<dbReference type="AlphaFoldDB" id="A0AA94EDS2"/>
<dbReference type="Proteomes" id="UP000286680">
    <property type="component" value="Unassembled WGS sequence"/>
</dbReference>
<dbReference type="InterPro" id="IPR016032">
    <property type="entry name" value="Sig_transdc_resp-reg_C-effctor"/>
</dbReference>
<dbReference type="CDD" id="cd00383">
    <property type="entry name" value="trans_reg_C"/>
    <property type="match status" value="1"/>
</dbReference>
<dbReference type="Gene3D" id="1.10.10.10">
    <property type="entry name" value="Winged helix-like DNA-binding domain superfamily/Winged helix DNA-binding domain"/>
    <property type="match status" value="1"/>
</dbReference>
<dbReference type="SMART" id="SM00862">
    <property type="entry name" value="Trans_reg_C"/>
    <property type="match status" value="1"/>
</dbReference>
<proteinExistence type="predicted"/>